<keyword evidence="1" id="KW-0175">Coiled coil</keyword>
<name>A0A2H6KJR4_9APIC</name>
<keyword evidence="3" id="KW-1133">Transmembrane helix</keyword>
<organism evidence="4 5">
    <name type="scientific">Babesia ovata</name>
    <dbReference type="NCBI Taxonomy" id="189622"/>
    <lineage>
        <taxon>Eukaryota</taxon>
        <taxon>Sar</taxon>
        <taxon>Alveolata</taxon>
        <taxon>Apicomplexa</taxon>
        <taxon>Aconoidasida</taxon>
        <taxon>Piroplasmida</taxon>
        <taxon>Babesiidae</taxon>
        <taxon>Babesia</taxon>
    </lineage>
</organism>
<feature type="compositionally biased region" description="Basic and acidic residues" evidence="2">
    <location>
        <begin position="1"/>
        <end position="17"/>
    </location>
</feature>
<dbReference type="OrthoDB" id="5791880at2759"/>
<dbReference type="GeneID" id="39876997"/>
<reference evidence="4 5" key="1">
    <citation type="journal article" date="2017" name="BMC Genomics">
        <title>Whole-genome assembly of Babesia ovata and comparative genomics between closely related pathogens.</title>
        <authorList>
            <person name="Yamagishi J."/>
            <person name="Asada M."/>
            <person name="Hakimi H."/>
            <person name="Tanaka T.Q."/>
            <person name="Sugimoto C."/>
            <person name="Kawazu S."/>
        </authorList>
    </citation>
    <scope>NUCLEOTIDE SEQUENCE [LARGE SCALE GENOMIC DNA]</scope>
    <source>
        <strain evidence="4 5">Miyake</strain>
    </source>
</reference>
<keyword evidence="3" id="KW-0472">Membrane</keyword>
<sequence length="869" mass="97547">MKNGEDTKDDTINAEKKKGAKMQQLKNDLDEKFYALELTIARANETLTQAIKNVQTALLSAREASLNEVDKLRKNLLETTEQAFKKVTIEVKILFANSHKADLKALNALVEKHKNIIETILKNDKLTGLKGLLKKLNDSYASARKLTDLKDQQNVESLSQKLQEYLDNIFMYVLFDLPKHLPSSPYSPQLQSIHTALTTLLSHLSEKKHFDHQVPGMLAQLKTSVESLHSTNFGNPAYPVLDAFPKSLERFVEQLEKGYVNRYDGRTWNDTIEDKHCAKIFCTLTPMLLEGLMGLKGKCTDGGSWGKKQINISIEDRYKTVNPLGAFLHACGYNVSKLPDSHEGELRNKENCTGNTIGGLLAALTLSPTGNYNWLDILDGISTHIDKYNEVCHLATFTSTKIPCSIHDILIWFSGLPYNNVYEALLRDGFTGILQKPKPKTIQGNDEFEVELDDLNSYYIDAYPNKFTYKNIDTVLNHICSKSHDVLTTIAGTGDANTVYASDYCNNSFKFKYPARGEDCLHTLLDMLRRLLPTLRYLYNQCRVKAEHYGWCDCKYGKGIPMAKSQCTEHPSDESTCRPNGQPSSQPECQPNTKVDCQPTSPLQSYLSDCLVGCLPHQLTSVGCKSVCLTCPTGKPGMPCLTPLGFRGFSSSTRTGRDLRDMISEFFNVDDLTCLFSLVPKPPATLPEHFAFTLSFVDGWDTNGHHHVLDKTRASITNRSIELYKNPNSLTNALRKAYGNTLGEHSKTHSNGNKVDLSTLSLTTSCNGTNHCVPYLSTQLKDVLHSQYFKDLFRECDNFLKEIRWPFMSTLLALWSLSLLYLLHIAVVRLDVLRIRSHLRSPASHRIAAQSLLAAARVKALANVKYFSP</sequence>
<dbReference type="EMBL" id="BDSA01000024">
    <property type="protein sequence ID" value="GBE63227.1"/>
    <property type="molecule type" value="Genomic_DNA"/>
</dbReference>
<dbReference type="Proteomes" id="UP000236319">
    <property type="component" value="Unassembled WGS sequence"/>
</dbReference>
<dbReference type="RefSeq" id="XP_028869470.1">
    <property type="nucleotide sequence ID" value="XM_029013637.1"/>
</dbReference>
<feature type="coiled-coil region" evidence="1">
    <location>
        <begin position="62"/>
        <end position="123"/>
    </location>
</feature>
<comment type="caution">
    <text evidence="4">The sequence shown here is derived from an EMBL/GenBank/DDBJ whole genome shotgun (WGS) entry which is preliminary data.</text>
</comment>
<evidence type="ECO:0000313" key="4">
    <source>
        <dbReference type="EMBL" id="GBE63227.1"/>
    </source>
</evidence>
<feature type="transmembrane region" description="Helical" evidence="3">
    <location>
        <begin position="805"/>
        <end position="830"/>
    </location>
</feature>
<gene>
    <name evidence="4" type="ORF">BOVATA_047200</name>
</gene>
<dbReference type="VEuPathDB" id="PiroplasmaDB:BOVATA_047200"/>
<evidence type="ECO:0000256" key="2">
    <source>
        <dbReference type="SAM" id="MobiDB-lite"/>
    </source>
</evidence>
<feature type="region of interest" description="Disordered" evidence="2">
    <location>
        <begin position="1"/>
        <end position="23"/>
    </location>
</feature>
<dbReference type="AlphaFoldDB" id="A0A2H6KJR4"/>
<evidence type="ECO:0000256" key="3">
    <source>
        <dbReference type="SAM" id="Phobius"/>
    </source>
</evidence>
<evidence type="ECO:0000313" key="5">
    <source>
        <dbReference type="Proteomes" id="UP000236319"/>
    </source>
</evidence>
<proteinExistence type="predicted"/>
<protein>
    <submittedName>
        <fullName evidence="4">Uncharacterized protein</fullName>
    </submittedName>
</protein>
<accession>A0A2H6KJR4</accession>
<evidence type="ECO:0000256" key="1">
    <source>
        <dbReference type="SAM" id="Coils"/>
    </source>
</evidence>
<keyword evidence="5" id="KW-1185">Reference proteome</keyword>
<keyword evidence="3" id="KW-0812">Transmembrane</keyword>